<organism evidence="1 2">
    <name type="scientific">Neoarthrinium moseri</name>
    <dbReference type="NCBI Taxonomy" id="1658444"/>
    <lineage>
        <taxon>Eukaryota</taxon>
        <taxon>Fungi</taxon>
        <taxon>Dikarya</taxon>
        <taxon>Ascomycota</taxon>
        <taxon>Pezizomycotina</taxon>
        <taxon>Sordariomycetes</taxon>
        <taxon>Xylariomycetidae</taxon>
        <taxon>Amphisphaeriales</taxon>
        <taxon>Apiosporaceae</taxon>
        <taxon>Neoarthrinium</taxon>
    </lineage>
</organism>
<gene>
    <name evidence="1" type="ORF">JX265_003211</name>
</gene>
<evidence type="ECO:0000313" key="2">
    <source>
        <dbReference type="Proteomes" id="UP000829685"/>
    </source>
</evidence>
<keyword evidence="2" id="KW-1185">Reference proteome</keyword>
<dbReference type="EMBL" id="JAFIMR010000005">
    <property type="protein sequence ID" value="KAI1879034.1"/>
    <property type="molecule type" value="Genomic_DNA"/>
</dbReference>
<comment type="caution">
    <text evidence="1">The sequence shown here is derived from an EMBL/GenBank/DDBJ whole genome shotgun (WGS) entry which is preliminary data.</text>
</comment>
<evidence type="ECO:0000313" key="1">
    <source>
        <dbReference type="EMBL" id="KAI1879034.1"/>
    </source>
</evidence>
<proteinExistence type="predicted"/>
<accession>A0A9P9WTU3</accession>
<dbReference type="AlphaFoldDB" id="A0A9P9WTU3"/>
<dbReference type="Proteomes" id="UP000829685">
    <property type="component" value="Unassembled WGS sequence"/>
</dbReference>
<sequence length="100" mass="10740">MRDDTYIGNLTSYGVKGCSDSNPGYGDFGTGYVGFCNQGSSWNSMYLDLLDDYDFTAYYDGTCTAGTGQNITRNPAGGVYCNDADGASPWVSYWVSPKAS</sequence>
<name>A0A9P9WTU3_9PEZI</name>
<reference evidence="1" key="1">
    <citation type="submission" date="2021-03" db="EMBL/GenBank/DDBJ databases">
        <title>Revisited historic fungal species revealed as producer of novel bioactive compounds through whole genome sequencing and comparative genomics.</title>
        <authorList>
            <person name="Vignolle G.A."/>
            <person name="Hochenegger N."/>
            <person name="Mach R.L."/>
            <person name="Mach-Aigner A.R."/>
            <person name="Javad Rahimi M."/>
            <person name="Salim K.A."/>
            <person name="Chan C.M."/>
            <person name="Lim L.B.L."/>
            <person name="Cai F."/>
            <person name="Druzhinina I.S."/>
            <person name="U'Ren J.M."/>
            <person name="Derntl C."/>
        </authorList>
    </citation>
    <scope>NUCLEOTIDE SEQUENCE</scope>
    <source>
        <strain evidence="1">TUCIM 5799</strain>
    </source>
</reference>
<protein>
    <submittedName>
        <fullName evidence="1">Uncharacterized protein</fullName>
    </submittedName>
</protein>